<name>A0A1M4SYQ5_9BACT</name>
<dbReference type="EMBL" id="FQUO01000001">
    <property type="protein sequence ID" value="SHE37303.1"/>
    <property type="molecule type" value="Genomic_DNA"/>
</dbReference>
<dbReference type="AlphaFoldDB" id="A0A1M4SYQ5"/>
<proteinExistence type="predicted"/>
<dbReference type="OrthoDB" id="9996092at2"/>
<evidence type="ECO:0000313" key="1">
    <source>
        <dbReference type="EMBL" id="SHE37303.1"/>
    </source>
</evidence>
<protein>
    <submittedName>
        <fullName evidence="1">Uncharacterized protein</fullName>
    </submittedName>
</protein>
<reference evidence="1 2" key="1">
    <citation type="submission" date="2016-11" db="EMBL/GenBank/DDBJ databases">
        <authorList>
            <person name="Jaros S."/>
            <person name="Januszkiewicz K."/>
            <person name="Wedrychowicz H."/>
        </authorList>
    </citation>
    <scope>NUCLEOTIDE SEQUENCE [LARGE SCALE GENOMIC DNA]</scope>
    <source>
        <strain evidence="1 2">DSM 26897</strain>
    </source>
</reference>
<sequence length="112" mass="13683">MWHKLSVFEVVERKIPVKEMDEFIWPPLNDLRKSALELKIYLKPEEHRYFQKVLDNFLEVNANLSKNYFDYAKEKTIIHKSNNFSFFLENIKKENEKLINELNEMIRKSFNN</sequence>
<gene>
    <name evidence="1" type="ORF">SAMN05444008_101279</name>
</gene>
<evidence type="ECO:0000313" key="2">
    <source>
        <dbReference type="Proteomes" id="UP000184368"/>
    </source>
</evidence>
<keyword evidence="2" id="KW-1185">Reference proteome</keyword>
<dbReference type="RefSeq" id="WP_073039270.1">
    <property type="nucleotide sequence ID" value="NZ_FQUO01000001.1"/>
</dbReference>
<dbReference type="Proteomes" id="UP000184368">
    <property type="component" value="Unassembled WGS sequence"/>
</dbReference>
<organism evidence="1 2">
    <name type="scientific">Cnuella takakiae</name>
    <dbReference type="NCBI Taxonomy" id="1302690"/>
    <lineage>
        <taxon>Bacteria</taxon>
        <taxon>Pseudomonadati</taxon>
        <taxon>Bacteroidota</taxon>
        <taxon>Chitinophagia</taxon>
        <taxon>Chitinophagales</taxon>
        <taxon>Chitinophagaceae</taxon>
        <taxon>Cnuella</taxon>
    </lineage>
</organism>
<accession>A0A1M4SYQ5</accession>